<evidence type="ECO:0000313" key="8">
    <source>
        <dbReference type="Proteomes" id="UP000657918"/>
    </source>
</evidence>
<evidence type="ECO:0000256" key="3">
    <source>
        <dbReference type="ARBA" id="ARBA00022691"/>
    </source>
</evidence>
<dbReference type="InterPro" id="IPR029063">
    <property type="entry name" value="SAM-dependent_MTases_sf"/>
</dbReference>
<feature type="domain" description="O-methyltransferase dimerisation" evidence="6">
    <location>
        <begin position="25"/>
        <end position="113"/>
    </location>
</feature>
<keyword evidence="8" id="KW-1185">Reference proteome</keyword>
<dbReference type="Proteomes" id="UP000657918">
    <property type="component" value="Unassembled WGS sequence"/>
</dbReference>
<dbReference type="GO" id="GO:0009717">
    <property type="term" value="P:isoflavonoid biosynthetic process"/>
    <property type="evidence" value="ECO:0007669"/>
    <property type="project" value="UniProtKB-ARBA"/>
</dbReference>
<comment type="caution">
    <text evidence="7">The sequence shown here is derived from an EMBL/GenBank/DDBJ whole genome shotgun (WGS) entry which is preliminary data.</text>
</comment>
<dbReference type="PIRSF" id="PIRSF005739">
    <property type="entry name" value="O-mtase"/>
    <property type="match status" value="1"/>
</dbReference>
<dbReference type="InterPro" id="IPR036388">
    <property type="entry name" value="WH-like_DNA-bd_sf"/>
</dbReference>
<reference evidence="7 8" key="1">
    <citation type="submission" date="2020-10" db="EMBL/GenBank/DDBJ databases">
        <title>Plant Genome Project.</title>
        <authorList>
            <person name="Zhang R.-G."/>
        </authorList>
    </citation>
    <scope>NUCLEOTIDE SEQUENCE [LARGE SCALE GENOMIC DNA]</scope>
    <source>
        <strain evidence="7">FAFU-HL-1</strain>
        <tissue evidence="7">Leaf</tissue>
    </source>
</reference>
<dbReference type="GO" id="GO:0032259">
    <property type="term" value="P:methylation"/>
    <property type="evidence" value="ECO:0007669"/>
    <property type="project" value="UniProtKB-KW"/>
</dbReference>
<dbReference type="GO" id="GO:0046983">
    <property type="term" value="F:protein dimerization activity"/>
    <property type="evidence" value="ECO:0007669"/>
    <property type="project" value="InterPro"/>
</dbReference>
<dbReference type="Gene3D" id="3.40.50.150">
    <property type="entry name" value="Vaccinia Virus protein VP39"/>
    <property type="match status" value="1"/>
</dbReference>
<feature type="active site" description="Proton acceptor" evidence="4">
    <location>
        <position position="266"/>
    </location>
</feature>
<keyword evidence="2" id="KW-0808">Transferase</keyword>
<dbReference type="GO" id="GO:0008757">
    <property type="term" value="F:S-adenosylmethionine-dependent methyltransferase activity"/>
    <property type="evidence" value="ECO:0007669"/>
    <property type="project" value="UniProtKB-ARBA"/>
</dbReference>
<dbReference type="InterPro" id="IPR036390">
    <property type="entry name" value="WH_DNA-bd_sf"/>
</dbReference>
<evidence type="ECO:0000259" key="6">
    <source>
        <dbReference type="Pfam" id="PF08100"/>
    </source>
</evidence>
<dbReference type="OrthoDB" id="824285at2759"/>
<evidence type="ECO:0000259" key="5">
    <source>
        <dbReference type="Pfam" id="PF00891"/>
    </source>
</evidence>
<evidence type="ECO:0000256" key="4">
    <source>
        <dbReference type="PIRSR" id="PIRSR005739-1"/>
    </source>
</evidence>
<dbReference type="Pfam" id="PF08100">
    <property type="entry name" value="Dimerisation"/>
    <property type="match status" value="1"/>
</dbReference>
<evidence type="ECO:0000256" key="1">
    <source>
        <dbReference type="ARBA" id="ARBA00022603"/>
    </source>
</evidence>
<dbReference type="PROSITE" id="PS51683">
    <property type="entry name" value="SAM_OMT_II"/>
    <property type="match status" value="1"/>
</dbReference>
<dbReference type="AlphaFoldDB" id="A0A835J2Y4"/>
<evidence type="ECO:0000313" key="7">
    <source>
        <dbReference type="EMBL" id="KAF9661713.1"/>
    </source>
</evidence>
<evidence type="ECO:0000256" key="2">
    <source>
        <dbReference type="ARBA" id="ARBA00022679"/>
    </source>
</evidence>
<name>A0A835J2Y4_9ROSI</name>
<feature type="domain" description="O-methyltransferase C-terminal" evidence="5">
    <location>
        <begin position="137"/>
        <end position="345"/>
    </location>
</feature>
<dbReference type="FunFam" id="1.10.10.10:FF:000213">
    <property type="entry name" value="Coniferyl alcohol 9-O-methyltransferase"/>
    <property type="match status" value="1"/>
</dbReference>
<dbReference type="EMBL" id="JADGMS010000019">
    <property type="protein sequence ID" value="KAF9661713.1"/>
    <property type="molecule type" value="Genomic_DNA"/>
</dbReference>
<dbReference type="InterPro" id="IPR016461">
    <property type="entry name" value="COMT-like"/>
</dbReference>
<dbReference type="InterPro" id="IPR001077">
    <property type="entry name" value="COMT_C"/>
</dbReference>
<proteinExistence type="predicted"/>
<dbReference type="SUPFAM" id="SSF46785">
    <property type="entry name" value="Winged helix' DNA-binding domain"/>
    <property type="match status" value="1"/>
</dbReference>
<organism evidence="7 8">
    <name type="scientific">Salix dunnii</name>
    <dbReference type="NCBI Taxonomy" id="1413687"/>
    <lineage>
        <taxon>Eukaryota</taxon>
        <taxon>Viridiplantae</taxon>
        <taxon>Streptophyta</taxon>
        <taxon>Embryophyta</taxon>
        <taxon>Tracheophyta</taxon>
        <taxon>Spermatophyta</taxon>
        <taxon>Magnoliopsida</taxon>
        <taxon>eudicotyledons</taxon>
        <taxon>Gunneridae</taxon>
        <taxon>Pentapetalae</taxon>
        <taxon>rosids</taxon>
        <taxon>fabids</taxon>
        <taxon>Malpighiales</taxon>
        <taxon>Salicaceae</taxon>
        <taxon>Saliceae</taxon>
        <taxon>Salix</taxon>
    </lineage>
</organism>
<keyword evidence="1" id="KW-0489">Methyltransferase</keyword>
<dbReference type="GO" id="GO:0008171">
    <property type="term" value="F:O-methyltransferase activity"/>
    <property type="evidence" value="ECO:0007669"/>
    <property type="project" value="InterPro"/>
</dbReference>
<accession>A0A835J2Y4</accession>
<protein>
    <submittedName>
        <fullName evidence="7">Uncharacterized protein</fullName>
    </submittedName>
</protein>
<dbReference type="SUPFAM" id="SSF53335">
    <property type="entry name" value="S-adenosyl-L-methionine-dependent methyltransferases"/>
    <property type="match status" value="1"/>
</dbReference>
<sequence>MLGKSMELINEEGADELLQAQTRVWNHALAFINSMALKCAVQLDIPDAIQNHGKPITLSELVSSLPIHPSKAQYLYRLMRILVHSDIFSLKKVGDDPQHEGYSLTPASRFLLKGNPLSVRPMLLFWVDPVPMEPFQCLSTWFQNEDLTAFNTAHGKCMWELAGENARLNNLFNEAMASDCVLACGVVMKKCKGVFEGLKSLVDVGGGTGVMAKCIAETFPTTNCTVFDLPHVVSGLQGSKNMKFVGGDMFESVPSADAILLKWILHDWSDEECVKILKQCKEAIGRNGNIGGKVIIMEMIMGNRNWDENSIETQLFLDMYMMACVTGRERSEDEWAKLFFAAGFSNYKINPVLGVRGLIEVYP</sequence>
<dbReference type="InterPro" id="IPR012967">
    <property type="entry name" value="COMT_dimerisation"/>
</dbReference>
<dbReference type="FunFam" id="3.40.50.150:FF:000057">
    <property type="entry name" value="O-methyltransferase ZRP4"/>
    <property type="match status" value="1"/>
</dbReference>
<gene>
    <name evidence="7" type="ORF">SADUNF_Sadunf19G0097200</name>
</gene>
<keyword evidence="3" id="KW-0949">S-adenosyl-L-methionine</keyword>
<dbReference type="PANTHER" id="PTHR11746">
    <property type="entry name" value="O-METHYLTRANSFERASE"/>
    <property type="match status" value="1"/>
</dbReference>
<dbReference type="Gene3D" id="1.10.10.10">
    <property type="entry name" value="Winged helix-like DNA-binding domain superfamily/Winged helix DNA-binding domain"/>
    <property type="match status" value="1"/>
</dbReference>
<dbReference type="Pfam" id="PF00891">
    <property type="entry name" value="Methyltransf_2"/>
    <property type="match status" value="1"/>
</dbReference>